<evidence type="ECO:0000313" key="4">
    <source>
        <dbReference type="Proteomes" id="UP000305282"/>
    </source>
</evidence>
<dbReference type="EMBL" id="SSXH01000730">
    <property type="protein sequence ID" value="THJ44905.1"/>
    <property type="molecule type" value="Genomic_DNA"/>
</dbReference>
<dbReference type="CDD" id="cd05403">
    <property type="entry name" value="NT_KNTase_like"/>
    <property type="match status" value="1"/>
</dbReference>
<organism evidence="3 4">
    <name type="scientific">Candidatus Frankia alpina</name>
    <dbReference type="NCBI Taxonomy" id="2699483"/>
    <lineage>
        <taxon>Bacteria</taxon>
        <taxon>Bacillati</taxon>
        <taxon>Actinomycetota</taxon>
        <taxon>Actinomycetes</taxon>
        <taxon>Frankiales</taxon>
        <taxon>Frankiaceae</taxon>
        <taxon>Frankia</taxon>
    </lineage>
</organism>
<reference evidence="3 4" key="1">
    <citation type="submission" date="2019-04" db="EMBL/GenBank/DDBJ databases">
        <title>Draft genome sequences for three unisolated Alnus-infective Frankia Sp+ strains, AgTrS, AiOr and AvVan, the first sequenced Frankia strains able to sporulate in-planta.</title>
        <authorList>
            <person name="Bethencourt L."/>
            <person name="Vautrin F."/>
            <person name="Taib N."/>
            <person name="Dubost A."/>
            <person name="Castro-Garcia L."/>
            <person name="Imbaud O."/>
            <person name="Abrouk D."/>
            <person name="Fournier P."/>
            <person name="Briolay J."/>
            <person name="Nguyen A."/>
            <person name="Normand P."/>
            <person name="Fernandez M.P."/>
            <person name="Brochier-Armanet C."/>
            <person name="Herrera-Belaroussi A."/>
        </authorList>
    </citation>
    <scope>NUCLEOTIDE SEQUENCE [LARGE SCALE GENOMIC DNA]</scope>
    <source>
        <strain evidence="3 4">AvVan</strain>
    </source>
</reference>
<dbReference type="RefSeq" id="WP_136449389.1">
    <property type="nucleotide sequence ID" value="NZ_SSXH01000730.1"/>
</dbReference>
<dbReference type="Gene3D" id="3.30.460.10">
    <property type="entry name" value="Beta Polymerase, domain 2"/>
    <property type="match status" value="1"/>
</dbReference>
<protein>
    <submittedName>
        <fullName evidence="3">Nucleotidyltransferase domain-containing protein</fullName>
    </submittedName>
</protein>
<comment type="caution">
    <text evidence="3">The sequence shown here is derived from an EMBL/GenBank/DDBJ whole genome shotgun (WGS) entry which is preliminary data.</text>
</comment>
<name>A0A4S5CKK7_9ACTN</name>
<proteinExistence type="predicted"/>
<accession>A0A4S5CKK7</accession>
<keyword evidence="3" id="KW-0808">Transferase</keyword>
<feature type="compositionally biased region" description="Low complexity" evidence="1">
    <location>
        <begin position="261"/>
        <end position="278"/>
    </location>
</feature>
<dbReference type="SUPFAM" id="SSF81301">
    <property type="entry name" value="Nucleotidyltransferase"/>
    <property type="match status" value="1"/>
</dbReference>
<evidence type="ECO:0000259" key="2">
    <source>
        <dbReference type="Pfam" id="PF18765"/>
    </source>
</evidence>
<dbReference type="Pfam" id="PF18765">
    <property type="entry name" value="Polbeta"/>
    <property type="match status" value="1"/>
</dbReference>
<dbReference type="OrthoDB" id="5176171at2"/>
<evidence type="ECO:0000313" key="3">
    <source>
        <dbReference type="EMBL" id="THJ44905.1"/>
    </source>
</evidence>
<keyword evidence="4" id="KW-1185">Reference proteome</keyword>
<sequence length="284" mass="29736">MNDARFLDEVAGTLAGLPTVEAVTLGGSRAQGTHRPDSDWDLAIYYRGEFDPQSLRDLGYEGEVSEIGGWGGGVFNGGAWLRIAGRPVDVHYRDLDVVAEQLARAESGEFHIEPLMFHLAGIPSYLVVGELAINRVLVGSLPTPGYPEALRMSAFRIWADRAALTLSYAEHNHAPRGRAAQCAGLLVVAACEYAHAILAARGAWVTNEKRLLDRAGMRGVDDTIAGLTGQPGVLTEAVAVVRALGTTTLRSMHGLAASSAASGSADDAGVGAPGGAAAHRSTKA</sequence>
<dbReference type="GO" id="GO:0016740">
    <property type="term" value="F:transferase activity"/>
    <property type="evidence" value="ECO:0007669"/>
    <property type="project" value="UniProtKB-KW"/>
</dbReference>
<dbReference type="InterPro" id="IPR041633">
    <property type="entry name" value="Polbeta"/>
</dbReference>
<dbReference type="AlphaFoldDB" id="A0A4S5CKK7"/>
<gene>
    <name evidence="3" type="ORF">E7Y31_20180</name>
</gene>
<evidence type="ECO:0000256" key="1">
    <source>
        <dbReference type="SAM" id="MobiDB-lite"/>
    </source>
</evidence>
<dbReference type="Proteomes" id="UP000305282">
    <property type="component" value="Unassembled WGS sequence"/>
</dbReference>
<feature type="domain" description="Polymerase beta nucleotidyltransferase" evidence="2">
    <location>
        <begin position="13"/>
        <end position="58"/>
    </location>
</feature>
<dbReference type="InterPro" id="IPR043519">
    <property type="entry name" value="NT_sf"/>
</dbReference>
<feature type="region of interest" description="Disordered" evidence="1">
    <location>
        <begin position="261"/>
        <end position="284"/>
    </location>
</feature>